<accession>A0A2A4JST2</accession>
<keyword evidence="1" id="KW-0479">Metal-binding</keyword>
<dbReference type="PANTHER" id="PTHR46600:SF11">
    <property type="entry name" value="THAP DOMAIN-CONTAINING PROTEIN 10"/>
    <property type="match status" value="1"/>
</dbReference>
<feature type="domain" description="THAP-type" evidence="6">
    <location>
        <begin position="6"/>
        <end position="87"/>
    </location>
</feature>
<reference evidence="7" key="1">
    <citation type="submission" date="2017-09" db="EMBL/GenBank/DDBJ databases">
        <title>Contemporary evolution of a Lepidopteran species, Heliothis virescens, in response to modern agricultural practices.</title>
        <authorList>
            <person name="Fritz M.L."/>
            <person name="Deyonke A.M."/>
            <person name="Papanicolaou A."/>
            <person name="Micinski S."/>
            <person name="Westbrook J."/>
            <person name="Gould F."/>
        </authorList>
    </citation>
    <scope>NUCLEOTIDE SEQUENCE [LARGE SCALE GENOMIC DNA]</scope>
    <source>
        <strain evidence="7">HvINT-</strain>
        <tissue evidence="7">Whole body</tissue>
    </source>
</reference>
<evidence type="ECO:0000256" key="2">
    <source>
        <dbReference type="ARBA" id="ARBA00022771"/>
    </source>
</evidence>
<evidence type="ECO:0000256" key="5">
    <source>
        <dbReference type="PROSITE-ProRule" id="PRU00309"/>
    </source>
</evidence>
<organism evidence="7">
    <name type="scientific">Heliothis virescens</name>
    <name type="common">Tobacco budworm moth</name>
    <dbReference type="NCBI Taxonomy" id="7102"/>
    <lineage>
        <taxon>Eukaryota</taxon>
        <taxon>Metazoa</taxon>
        <taxon>Ecdysozoa</taxon>
        <taxon>Arthropoda</taxon>
        <taxon>Hexapoda</taxon>
        <taxon>Insecta</taxon>
        <taxon>Pterygota</taxon>
        <taxon>Neoptera</taxon>
        <taxon>Endopterygota</taxon>
        <taxon>Lepidoptera</taxon>
        <taxon>Glossata</taxon>
        <taxon>Ditrysia</taxon>
        <taxon>Noctuoidea</taxon>
        <taxon>Noctuidae</taxon>
        <taxon>Heliothinae</taxon>
        <taxon>Heliothis</taxon>
    </lineage>
</organism>
<protein>
    <recommendedName>
        <fullName evidence="6">THAP-type domain-containing protein</fullName>
    </recommendedName>
</protein>
<comment type="caution">
    <text evidence="7">The sequence shown here is derived from an EMBL/GenBank/DDBJ whole genome shotgun (WGS) entry which is preliminary data.</text>
</comment>
<proteinExistence type="predicted"/>
<dbReference type="PANTHER" id="PTHR46600">
    <property type="entry name" value="THAP DOMAIN-CONTAINING"/>
    <property type="match status" value="1"/>
</dbReference>
<evidence type="ECO:0000259" key="6">
    <source>
        <dbReference type="PROSITE" id="PS50950"/>
    </source>
</evidence>
<dbReference type="InterPro" id="IPR006612">
    <property type="entry name" value="THAP_Znf"/>
</dbReference>
<evidence type="ECO:0000256" key="3">
    <source>
        <dbReference type="ARBA" id="ARBA00022833"/>
    </source>
</evidence>
<gene>
    <name evidence="7" type="ORF">B5V51_12298</name>
</gene>
<dbReference type="Pfam" id="PF05485">
    <property type="entry name" value="THAP"/>
    <property type="match status" value="1"/>
</dbReference>
<dbReference type="SMART" id="SM00980">
    <property type="entry name" value="THAP"/>
    <property type="match status" value="1"/>
</dbReference>
<dbReference type="InterPro" id="IPR026516">
    <property type="entry name" value="THAP1/10"/>
</dbReference>
<evidence type="ECO:0000256" key="4">
    <source>
        <dbReference type="ARBA" id="ARBA00023125"/>
    </source>
</evidence>
<dbReference type="EMBL" id="NWSH01000643">
    <property type="protein sequence ID" value="PCG75071.1"/>
    <property type="molecule type" value="Genomic_DNA"/>
</dbReference>
<keyword evidence="4 5" id="KW-0238">DNA-binding</keyword>
<dbReference type="PROSITE" id="PS50950">
    <property type="entry name" value="ZF_THAP"/>
    <property type="match status" value="1"/>
</dbReference>
<dbReference type="GO" id="GO:0043565">
    <property type="term" value="F:sequence-specific DNA binding"/>
    <property type="evidence" value="ECO:0007669"/>
    <property type="project" value="InterPro"/>
</dbReference>
<dbReference type="SUPFAM" id="SSF57716">
    <property type="entry name" value="Glucocorticoid receptor-like (DNA-binding domain)"/>
    <property type="match status" value="1"/>
</dbReference>
<dbReference type="GO" id="GO:0008270">
    <property type="term" value="F:zinc ion binding"/>
    <property type="evidence" value="ECO:0007669"/>
    <property type="project" value="UniProtKB-KW"/>
</dbReference>
<name>A0A2A4JST2_HELVI</name>
<keyword evidence="3" id="KW-0862">Zinc</keyword>
<keyword evidence="2 5" id="KW-0863">Zinc-finger</keyword>
<evidence type="ECO:0000313" key="7">
    <source>
        <dbReference type="EMBL" id="PCG75071.1"/>
    </source>
</evidence>
<sequence>MSEPPVVKRCCVTSCPNTSVTPNVRLFEFPHSPSRSYHRNKWIQAIRRRNNAKWWSPDANSVVCSHHFVSGKPSQDAKNKDYAPSVFYNKSGRKETDSEVRSVSVKEFALEYVSLPALLAPPSARNLASEARSKAYAKLARRLLITERMARVWETRFLDYYAKQLQARAQGRATPRWLSAVDARLRRPGAASDTATATAALDGAVADDDGGAIADDGAASDDGGALSADSGATCDDDGATTTDAGCSGVTAASATTSAGSDADTDDCALSWRRVWAGGLVEALCAAVQARGALCSTTLYTLVRRDRRLRIPLSDLHELW</sequence>
<evidence type="ECO:0000256" key="1">
    <source>
        <dbReference type="ARBA" id="ARBA00022723"/>
    </source>
</evidence>
<dbReference type="AlphaFoldDB" id="A0A2A4JST2"/>